<organism evidence="2 3">
    <name type="scientific">Aquimarina spongiae</name>
    <dbReference type="NCBI Taxonomy" id="570521"/>
    <lineage>
        <taxon>Bacteria</taxon>
        <taxon>Pseudomonadati</taxon>
        <taxon>Bacteroidota</taxon>
        <taxon>Flavobacteriia</taxon>
        <taxon>Flavobacteriales</taxon>
        <taxon>Flavobacteriaceae</taxon>
        <taxon>Aquimarina</taxon>
    </lineage>
</organism>
<gene>
    <name evidence="2" type="ORF">SAMN04488508_103465</name>
</gene>
<evidence type="ECO:0000259" key="1">
    <source>
        <dbReference type="Pfam" id="PF04784"/>
    </source>
</evidence>
<keyword evidence="3" id="KW-1185">Reference proteome</keyword>
<dbReference type="RefSeq" id="WP_084549470.1">
    <property type="nucleotide sequence ID" value="NZ_FQYP01000003.1"/>
</dbReference>
<evidence type="ECO:0000313" key="3">
    <source>
        <dbReference type="Proteomes" id="UP000184432"/>
    </source>
</evidence>
<dbReference type="STRING" id="570521.SAMN04488508_103465"/>
<name>A0A1M6ELM8_9FLAO</name>
<dbReference type="Proteomes" id="UP000184432">
    <property type="component" value="Unassembled WGS sequence"/>
</dbReference>
<dbReference type="PANTHER" id="PTHR46361:SF3">
    <property type="entry name" value="ELECTRON CARRIER_ PROTEIN DISULFIDE OXIDOREDUCTASE"/>
    <property type="match status" value="1"/>
</dbReference>
<protein>
    <recommendedName>
        <fullName evidence="1">DUF547 domain-containing protein</fullName>
    </recommendedName>
</protein>
<dbReference type="AlphaFoldDB" id="A0A1M6ELM8"/>
<proteinExistence type="predicted"/>
<evidence type="ECO:0000313" key="2">
    <source>
        <dbReference type="EMBL" id="SHI86299.1"/>
    </source>
</evidence>
<dbReference type="EMBL" id="FQYP01000003">
    <property type="protein sequence ID" value="SHI86299.1"/>
    <property type="molecule type" value="Genomic_DNA"/>
</dbReference>
<reference evidence="3" key="1">
    <citation type="submission" date="2016-11" db="EMBL/GenBank/DDBJ databases">
        <authorList>
            <person name="Varghese N."/>
            <person name="Submissions S."/>
        </authorList>
    </citation>
    <scope>NUCLEOTIDE SEQUENCE [LARGE SCALE GENOMIC DNA]</scope>
    <source>
        <strain evidence="3">DSM 22623</strain>
    </source>
</reference>
<accession>A0A1M6ELM8</accession>
<dbReference type="InterPro" id="IPR006869">
    <property type="entry name" value="DUF547"/>
</dbReference>
<feature type="domain" description="DUF547" evidence="1">
    <location>
        <begin position="71"/>
        <end position="176"/>
    </location>
</feature>
<sequence length="252" mass="29933">MKSLKANLWIIFLFLFSSIYCQKEVVDHSSWDQILILNVTDDGLVDYDGVTSIAVVFYTYFRSLQTISPKENWSREEKLAYWLNVYNATAMKMIIDEYPIKTINDIENPWKRKVFKSQNVRYSLDDIEHDILRKFGDPRIHFLLNCGSMSSPRLWNRAYTSANINESLEERTREFINDPQRNQINSSVVRISELFKWYEKDFTSQNVDVIDFINRYANVKISKNLRLTDRNYITYDWSLNKNNNKTPITSNN</sequence>
<dbReference type="PANTHER" id="PTHR46361">
    <property type="entry name" value="ELECTRON CARRIER/ PROTEIN DISULFIDE OXIDOREDUCTASE"/>
    <property type="match status" value="1"/>
</dbReference>
<dbReference type="Pfam" id="PF04784">
    <property type="entry name" value="DUF547"/>
    <property type="match status" value="1"/>
</dbReference>
<dbReference type="OrthoDB" id="526867at2"/>